<protein>
    <submittedName>
        <fullName evidence="3">Uncharacterized protein</fullName>
    </submittedName>
</protein>
<dbReference type="PANTHER" id="PTHR46371">
    <property type="entry name" value="OS04G0464100 PROTEIN"/>
    <property type="match status" value="1"/>
</dbReference>
<keyword evidence="4" id="KW-1185">Reference proteome</keyword>
<name>A0ABR2D3Y8_9ROSI</name>
<feature type="region of interest" description="Disordered" evidence="2">
    <location>
        <begin position="1"/>
        <end position="27"/>
    </location>
</feature>
<organism evidence="3 4">
    <name type="scientific">Hibiscus sabdariffa</name>
    <name type="common">roselle</name>
    <dbReference type="NCBI Taxonomy" id="183260"/>
    <lineage>
        <taxon>Eukaryota</taxon>
        <taxon>Viridiplantae</taxon>
        <taxon>Streptophyta</taxon>
        <taxon>Embryophyta</taxon>
        <taxon>Tracheophyta</taxon>
        <taxon>Spermatophyta</taxon>
        <taxon>Magnoliopsida</taxon>
        <taxon>eudicotyledons</taxon>
        <taxon>Gunneridae</taxon>
        <taxon>Pentapetalae</taxon>
        <taxon>rosids</taxon>
        <taxon>malvids</taxon>
        <taxon>Malvales</taxon>
        <taxon>Malvaceae</taxon>
        <taxon>Malvoideae</taxon>
        <taxon>Hibiscus</taxon>
    </lineage>
</organism>
<reference evidence="3 4" key="1">
    <citation type="journal article" date="2024" name="G3 (Bethesda)">
        <title>Genome assembly of Hibiscus sabdariffa L. provides insights into metabolisms of medicinal natural products.</title>
        <authorList>
            <person name="Kim T."/>
        </authorList>
    </citation>
    <scope>NUCLEOTIDE SEQUENCE [LARGE SCALE GENOMIC DNA]</scope>
    <source>
        <strain evidence="3">TK-2024</strain>
        <tissue evidence="3">Old leaves</tissue>
    </source>
</reference>
<gene>
    <name evidence="3" type="ORF">V6N12_054683</name>
</gene>
<comment type="caution">
    <text evidence="3">The sequence shown here is derived from an EMBL/GenBank/DDBJ whole genome shotgun (WGS) entry which is preliminary data.</text>
</comment>
<dbReference type="InterPro" id="IPR044296">
    <property type="entry name" value="HIPP46"/>
</dbReference>
<proteinExistence type="predicted"/>
<dbReference type="Gene3D" id="3.30.70.100">
    <property type="match status" value="1"/>
</dbReference>
<keyword evidence="1" id="KW-0175">Coiled coil</keyword>
<evidence type="ECO:0000256" key="1">
    <source>
        <dbReference type="SAM" id="Coils"/>
    </source>
</evidence>
<dbReference type="EMBL" id="JBBPBM010000038">
    <property type="protein sequence ID" value="KAK8527471.1"/>
    <property type="molecule type" value="Genomic_DNA"/>
</dbReference>
<evidence type="ECO:0000256" key="2">
    <source>
        <dbReference type="SAM" id="MobiDB-lite"/>
    </source>
</evidence>
<evidence type="ECO:0000313" key="4">
    <source>
        <dbReference type="Proteomes" id="UP001472677"/>
    </source>
</evidence>
<evidence type="ECO:0000313" key="3">
    <source>
        <dbReference type="EMBL" id="KAK8527471.1"/>
    </source>
</evidence>
<accession>A0ABR2D3Y8</accession>
<sequence length="303" mass="34392">MSSRLNQRHPSQDSGRTSGNQRTAAAISHESRELLEEKIKKLTAETVKYWKSLSILHRILTEKIEKLTAGKTTLMNKIRKLKAKKMKLKKEMKKLDANTAVNTKSTEMLAAQYNFLSQSIGCQQPDEQTPTPNRQLNLLNVHRPLETVVIDVLEEKRVTLDAPKEWRENLEGFRHSSGQILTQNRQSYIATKKMVVKVTFNSDKSRYKALRIAVGLSGVESASLKGDDKSRIELTGHAVDLVKLTSLLRKNVGHAEMVSIADYVSTPYYPQYYYHPVPSYGYVEDHEPSCSIMQVETRTADSQ</sequence>
<dbReference type="Proteomes" id="UP001472677">
    <property type="component" value="Unassembled WGS sequence"/>
</dbReference>
<feature type="compositionally biased region" description="Polar residues" evidence="2">
    <location>
        <begin position="1"/>
        <end position="23"/>
    </location>
</feature>
<feature type="coiled-coil region" evidence="1">
    <location>
        <begin position="64"/>
        <end position="98"/>
    </location>
</feature>